<dbReference type="Proteomes" id="UP000008138">
    <property type="component" value="Chromosome"/>
</dbReference>
<dbReference type="KEGG" id="tuz:TUZN_0525"/>
<accession>F2L3N5</accession>
<dbReference type="AlphaFoldDB" id="F2L3N5"/>
<dbReference type="STRING" id="999630.TUZN_0525"/>
<sequence length="234" mass="25408">MIVAYAEGPPVAIFAGSWLCSRSPVDGSPIALGEPVGDCEDVERLERLSSIATSVYMLKSRGLKVFYGGADEEGRLAAYAGGADAALDEVKHRFGIPEVPDDSAFVVVEAEDASSLRRALRVAGEVYRRRIDVLLVADLKKALELGRYASGVVLRDVAKLVSFEPSSILPDIGRCAHCGVDFLMYGSRITRCIYCGRALRNVLTQRKPPPRPEILRAIHRKLTSGALPERLVVV</sequence>
<protein>
    <submittedName>
        <fullName evidence="1">Uncharacterized protein</fullName>
    </submittedName>
</protein>
<reference key="2">
    <citation type="submission" date="2011-03" db="EMBL/GenBank/DDBJ databases">
        <title>Complete genome sequence of the thermoacidophilic crenarchaeon Thermoproteus uzoniensis 768-20.</title>
        <authorList>
            <person name="Mardanov A.V."/>
            <person name="Gumerov V.M."/>
            <person name="Beletsky A.V."/>
            <person name="Prokofeva M.I."/>
            <person name="Bonch-Osmolovskaya E.A."/>
            <person name="Ravin N.V."/>
            <person name="Skryabin K.G."/>
        </authorList>
    </citation>
    <scope>NUCLEOTIDE SEQUENCE</scope>
    <source>
        <strain>768-20</strain>
    </source>
</reference>
<organism evidence="1 2">
    <name type="scientific">Thermoproteus uzoniensis (strain 768-20)</name>
    <dbReference type="NCBI Taxonomy" id="999630"/>
    <lineage>
        <taxon>Archaea</taxon>
        <taxon>Thermoproteota</taxon>
        <taxon>Thermoprotei</taxon>
        <taxon>Thermoproteales</taxon>
        <taxon>Thermoproteaceae</taxon>
        <taxon>Thermoproteus</taxon>
    </lineage>
</organism>
<dbReference type="EMBL" id="CP002590">
    <property type="protein sequence ID" value="AEA12019.1"/>
    <property type="molecule type" value="Genomic_DNA"/>
</dbReference>
<dbReference type="eggNOG" id="arCOG05620">
    <property type="taxonomic scope" value="Archaea"/>
</dbReference>
<dbReference type="HOGENOM" id="CLU_1202658_0_0_2"/>
<gene>
    <name evidence="1" type="ordered locus">TUZN_0525</name>
</gene>
<evidence type="ECO:0000313" key="1">
    <source>
        <dbReference type="EMBL" id="AEA12019.1"/>
    </source>
</evidence>
<dbReference type="RefSeq" id="WP_013679355.1">
    <property type="nucleotide sequence ID" value="NC_015315.1"/>
</dbReference>
<reference evidence="1 2" key="1">
    <citation type="journal article" date="2011" name="J. Bacteriol.">
        <title>Complete genome sequence of the thermoacidophilic crenarchaeon Thermoproteus uzoniensis 768-20.</title>
        <authorList>
            <person name="Mardanov A.V."/>
            <person name="Gumerov V.M."/>
            <person name="Beletsky A.V."/>
            <person name="Prokofeva M.I."/>
            <person name="Bonch-Osmolovskaya E.A."/>
            <person name="Ravin N.V."/>
            <person name="Skryabin K.G."/>
        </authorList>
    </citation>
    <scope>NUCLEOTIDE SEQUENCE [LARGE SCALE GENOMIC DNA]</scope>
    <source>
        <strain evidence="1 2">768-20</strain>
    </source>
</reference>
<keyword evidence="2" id="KW-1185">Reference proteome</keyword>
<dbReference type="GeneID" id="10360068"/>
<evidence type="ECO:0000313" key="2">
    <source>
        <dbReference type="Proteomes" id="UP000008138"/>
    </source>
</evidence>
<proteinExistence type="predicted"/>
<name>F2L3N5_THEU7</name>
<dbReference type="OrthoDB" id="28068at2157"/>